<evidence type="ECO:0000313" key="2">
    <source>
        <dbReference type="Proteomes" id="UP001497444"/>
    </source>
</evidence>
<proteinExistence type="predicted"/>
<sequence length="121" mass="13150">MRLLALCCGGDWPTGICGSRARQQRVCARDRPTFGDLAVTGDEKNEIPIFIGPGAIVLAAAKLRKCLRHVFIFGFAGSGAVPKLKRSSCHSTSQISCRTVIRNNQLFNATLKFLTSEESHS</sequence>
<keyword evidence="2" id="KW-1185">Reference proteome</keyword>
<name>A0ABP0WDE6_9BRYO</name>
<reference evidence="1" key="1">
    <citation type="submission" date="2024-02" db="EMBL/GenBank/DDBJ databases">
        <authorList>
            <consortium name="ELIXIR-Norway"/>
            <consortium name="Elixir Norway"/>
        </authorList>
    </citation>
    <scope>NUCLEOTIDE SEQUENCE</scope>
</reference>
<dbReference type="EMBL" id="OZ020112">
    <property type="protein sequence ID" value="CAK9264888.1"/>
    <property type="molecule type" value="Genomic_DNA"/>
</dbReference>
<evidence type="ECO:0000313" key="1">
    <source>
        <dbReference type="EMBL" id="CAK9264888.1"/>
    </source>
</evidence>
<dbReference type="Proteomes" id="UP001497444">
    <property type="component" value="Chromosome 17"/>
</dbReference>
<accession>A0ABP0WDE6</accession>
<gene>
    <name evidence="1" type="ORF">CSSPJE1EN1_LOCUS10366</name>
</gene>
<protein>
    <submittedName>
        <fullName evidence="1">Uncharacterized protein</fullName>
    </submittedName>
</protein>
<organism evidence="1 2">
    <name type="scientific">Sphagnum jensenii</name>
    <dbReference type="NCBI Taxonomy" id="128206"/>
    <lineage>
        <taxon>Eukaryota</taxon>
        <taxon>Viridiplantae</taxon>
        <taxon>Streptophyta</taxon>
        <taxon>Embryophyta</taxon>
        <taxon>Bryophyta</taxon>
        <taxon>Sphagnophytina</taxon>
        <taxon>Sphagnopsida</taxon>
        <taxon>Sphagnales</taxon>
        <taxon>Sphagnaceae</taxon>
        <taxon>Sphagnum</taxon>
    </lineage>
</organism>